<dbReference type="STRING" id="195883.A0A482XQU9"/>
<dbReference type="PANTHER" id="PTHR12269">
    <property type="entry name" value="EUKARYOTIC TRANSLATION INITIATION FACTOR 4E TRANSPORTER"/>
    <property type="match status" value="1"/>
</dbReference>
<feature type="compositionally biased region" description="Polar residues" evidence="3">
    <location>
        <begin position="233"/>
        <end position="243"/>
    </location>
</feature>
<dbReference type="InParanoid" id="A0A482XQU9"/>
<dbReference type="GO" id="GO:0017148">
    <property type="term" value="P:negative regulation of translation"/>
    <property type="evidence" value="ECO:0007669"/>
    <property type="project" value="TreeGrafter"/>
</dbReference>
<dbReference type="GO" id="GO:0036464">
    <property type="term" value="C:cytoplasmic ribonucleoprotein granule"/>
    <property type="evidence" value="ECO:0007669"/>
    <property type="project" value="UniProtKB-ARBA"/>
</dbReference>
<dbReference type="AlphaFoldDB" id="A0A482XQU9"/>
<feature type="region of interest" description="Disordered" evidence="3">
    <location>
        <begin position="228"/>
        <end position="300"/>
    </location>
</feature>
<dbReference type="GO" id="GO:0003729">
    <property type="term" value="F:mRNA binding"/>
    <property type="evidence" value="ECO:0007669"/>
    <property type="project" value="TreeGrafter"/>
</dbReference>
<dbReference type="InterPro" id="IPR018862">
    <property type="entry name" value="eIF4E-T"/>
</dbReference>
<evidence type="ECO:0000256" key="3">
    <source>
        <dbReference type="SAM" id="MobiDB-lite"/>
    </source>
</evidence>
<dbReference type="GO" id="GO:0005634">
    <property type="term" value="C:nucleus"/>
    <property type="evidence" value="ECO:0007669"/>
    <property type="project" value="TreeGrafter"/>
</dbReference>
<name>A0A482XQU9_LAOST</name>
<feature type="region of interest" description="Disordered" evidence="3">
    <location>
        <begin position="112"/>
        <end position="164"/>
    </location>
</feature>
<proteinExistence type="predicted"/>
<feature type="compositionally biased region" description="Basic and acidic residues" evidence="3">
    <location>
        <begin position="350"/>
        <end position="411"/>
    </location>
</feature>
<comment type="caution">
    <text evidence="4">The sequence shown here is derived from an EMBL/GenBank/DDBJ whole genome shotgun (WGS) entry which is preliminary data.</text>
</comment>
<comment type="subcellular location">
    <subcellularLocation>
        <location evidence="1">Cytoplasm</location>
    </subcellularLocation>
</comment>
<feature type="compositionally biased region" description="Polar residues" evidence="3">
    <location>
        <begin position="19"/>
        <end position="28"/>
    </location>
</feature>
<dbReference type="FunCoup" id="A0A482XQU9">
    <property type="interactions" value="197"/>
</dbReference>
<feature type="compositionally biased region" description="Basic and acidic residues" evidence="3">
    <location>
        <begin position="259"/>
        <end position="273"/>
    </location>
</feature>
<dbReference type="Pfam" id="PF10477">
    <property type="entry name" value="EIF4E-T"/>
    <property type="match status" value="1"/>
</dbReference>
<reference evidence="4 5" key="1">
    <citation type="journal article" date="2017" name="Gigascience">
        <title>Genome sequence of the small brown planthopper, Laodelphax striatellus.</title>
        <authorList>
            <person name="Zhu J."/>
            <person name="Jiang F."/>
            <person name="Wang X."/>
            <person name="Yang P."/>
            <person name="Bao Y."/>
            <person name="Zhao W."/>
            <person name="Wang W."/>
            <person name="Lu H."/>
            <person name="Wang Q."/>
            <person name="Cui N."/>
            <person name="Li J."/>
            <person name="Chen X."/>
            <person name="Luo L."/>
            <person name="Yu J."/>
            <person name="Kang L."/>
            <person name="Cui F."/>
        </authorList>
    </citation>
    <scope>NUCLEOTIDE SEQUENCE [LARGE SCALE GENOMIC DNA]</scope>
    <source>
        <strain evidence="4">Lst14</strain>
    </source>
</reference>
<dbReference type="Proteomes" id="UP000291343">
    <property type="component" value="Unassembled WGS sequence"/>
</dbReference>
<evidence type="ECO:0000313" key="5">
    <source>
        <dbReference type="Proteomes" id="UP000291343"/>
    </source>
</evidence>
<dbReference type="EMBL" id="QKKF02003048">
    <property type="protein sequence ID" value="RZF47850.1"/>
    <property type="molecule type" value="Genomic_DNA"/>
</dbReference>
<keyword evidence="2" id="KW-0963">Cytoplasm</keyword>
<feature type="region of interest" description="Disordered" evidence="3">
    <location>
        <begin position="350"/>
        <end position="419"/>
    </location>
</feature>
<sequence>MSSFSNFIVQSDLQSSEVIESDRSSILSTEAEVQGKTKETIDASSVDEEVGDNSSESDNDFSAIDNGCKPPKDLQMPLRQYSREVLLELKESPSSNIFPSCLEKSPKSILASHLTGGKDQNNDKKSNESTTEDSANDVKRKQFKKKNAMEKEEPGVGKKHLNVQDRLKKDEIVLSPQRRSFNTGCAVSSSIFNILPNRTITTTRHRLDSLSSSKDLRDSDLNNEHRKQRLDSLGQNQPRDFSQLSRDSNNRRLNRGRLMSRDSGWDSVGRDPDSSSNYGFDKRVMNNSGGGNDRRLNNDEERNRYGYFDRKKNYNDDHVRIEKEPEWFSAGPTSQYDVIELQGFEDYRKEMQSKKNKKSEAKKTESAAKDKTKETTSSDTSKSESHKQRKTEETIKEKKDSTESQSVKESESQLEPQTGTLIEIESAENNSKNIINSTVSPSLPDDINAFLNFSELLVDDDDMEITKSRTSKFSLWCQQPESTSNNVVNWMSEKEPVPSTASKAFGEVFSENNVNDVKHIENKSQGDNSNWPSFTENSHTAERSSSEGKTLFERLLMAPPSGATVIGNSTVGKVHSVEELEAHIRKPQTNKKEEDMAAFKKLFNQSKPSVPADGAVSAAFNQVPSKPVVVQQPQPRVAETATQPFAAFQHANFAVADPAVAAARLQQAQTGMLKGSMFGIYNQPLVQPKPTEIAAPIGAVMPPLLGMFPNTAPPPPVDLIQAPFIEDQMQKAEARMLLNALKGGEFTISELLDTNSKLMHALTPRFREVVPAVLKCWIQQQQPVRQDGGYPGLGVRRLIVPPPPPPTIQPEPLIAQQLNVPFQPAFKQRIPSPQEIAIHTQGIMHNALVNKKLEEQRENYKRRQEMWRARSPATDESSGCQQLLSTFTPTSVLRQQKRKTETNPPAGEQFFKFTDQPFRANDAQQQQAKNFDMFVNKGRPIIKKSEGSPLFNPIETPYPVHAGQFRSQTPAPPQPQSAAHNFLAGFVAHDQQQSSHFGGGRNLASATACLQGLLLDNQVTSHPGGSRGQSADEGGALSRWLPHKLIEDGLAGKLPDIPMQKMLSVEELERLQTVHN</sequence>
<feature type="region of interest" description="Disordered" evidence="3">
    <location>
        <begin position="19"/>
        <end position="76"/>
    </location>
</feature>
<feature type="compositionally biased region" description="Acidic residues" evidence="3">
    <location>
        <begin position="45"/>
        <end position="59"/>
    </location>
</feature>
<gene>
    <name evidence="4" type="ORF">LSTR_LSTR010640</name>
</gene>
<feature type="compositionally biased region" description="Polar residues" evidence="3">
    <location>
        <begin position="525"/>
        <end position="538"/>
    </location>
</feature>
<feature type="compositionally biased region" description="Basic and acidic residues" evidence="3">
    <location>
        <begin position="539"/>
        <end position="548"/>
    </location>
</feature>
<evidence type="ECO:0000256" key="2">
    <source>
        <dbReference type="ARBA" id="ARBA00022490"/>
    </source>
</evidence>
<organism evidence="4 5">
    <name type="scientific">Laodelphax striatellus</name>
    <name type="common">Small brown planthopper</name>
    <name type="synonym">Delphax striatella</name>
    <dbReference type="NCBI Taxonomy" id="195883"/>
    <lineage>
        <taxon>Eukaryota</taxon>
        <taxon>Metazoa</taxon>
        <taxon>Ecdysozoa</taxon>
        <taxon>Arthropoda</taxon>
        <taxon>Hexapoda</taxon>
        <taxon>Insecta</taxon>
        <taxon>Pterygota</taxon>
        <taxon>Neoptera</taxon>
        <taxon>Paraneoptera</taxon>
        <taxon>Hemiptera</taxon>
        <taxon>Auchenorrhyncha</taxon>
        <taxon>Fulgoroidea</taxon>
        <taxon>Delphacidae</taxon>
        <taxon>Criomorphinae</taxon>
        <taxon>Laodelphax</taxon>
    </lineage>
</organism>
<dbReference type="SMR" id="A0A482XQU9"/>
<dbReference type="OrthoDB" id="8916892at2759"/>
<keyword evidence="5" id="KW-1185">Reference proteome</keyword>
<feature type="region of interest" description="Disordered" evidence="3">
    <location>
        <begin position="521"/>
        <end position="548"/>
    </location>
</feature>
<accession>A0A482XQU9</accession>
<evidence type="ECO:0000256" key="1">
    <source>
        <dbReference type="ARBA" id="ARBA00004496"/>
    </source>
</evidence>
<evidence type="ECO:0000313" key="4">
    <source>
        <dbReference type="EMBL" id="RZF47850.1"/>
    </source>
</evidence>
<protein>
    <submittedName>
        <fullName evidence="4">Uncharacterized protein</fullName>
    </submittedName>
</protein>
<dbReference type="PANTHER" id="PTHR12269:SF1">
    <property type="entry name" value="EUKARYOTIC TRANSLATION INITIATION FACTOR 4E TRANSPORTER"/>
    <property type="match status" value="1"/>
</dbReference>
<feature type="compositionally biased region" description="Basic and acidic residues" evidence="3">
    <location>
        <begin position="147"/>
        <end position="164"/>
    </location>
</feature>